<dbReference type="EMBL" id="CACTIH010007495">
    <property type="protein sequence ID" value="CAA3014588.1"/>
    <property type="molecule type" value="Genomic_DNA"/>
</dbReference>
<dbReference type="Proteomes" id="UP000594638">
    <property type="component" value="Unassembled WGS sequence"/>
</dbReference>
<feature type="domain" description="Disease resistance protein At4g27190-like leucine-rich repeats" evidence="1">
    <location>
        <begin position="13"/>
        <end position="109"/>
    </location>
</feature>
<gene>
    <name evidence="2" type="ORF">OLEA9_A067506</name>
</gene>
<sequence>MWYLKVPILTFNGLFSPSMAYSLVALRILKVKSCKSIKAIVGKEEEGTSEIQIVEAMKTRIVFPQLDRLLLTNLSSIQMFCSQKCQLEFPLLEDLTIENCPMMRKLSPWPVIAPKLDISDLSDEAGSLEEEDQACDK</sequence>
<comment type="caution">
    <text evidence="2">The sequence shown here is derived from an EMBL/GenBank/DDBJ whole genome shotgun (WGS) entry which is preliminary data.</text>
</comment>
<evidence type="ECO:0000313" key="2">
    <source>
        <dbReference type="EMBL" id="CAA3014588.1"/>
    </source>
</evidence>
<dbReference type="Gene3D" id="3.80.10.10">
    <property type="entry name" value="Ribonuclease Inhibitor"/>
    <property type="match status" value="1"/>
</dbReference>
<protein>
    <submittedName>
        <fullName evidence="2">EG45-like domain containing protein</fullName>
    </submittedName>
</protein>
<name>A0A8S0U8J4_OLEEU</name>
<dbReference type="Gramene" id="OE9A067506T1">
    <property type="protein sequence ID" value="OE9A067506C1"/>
    <property type="gene ID" value="OE9A067506"/>
</dbReference>
<dbReference type="Pfam" id="PF23247">
    <property type="entry name" value="LRR_RPS2"/>
    <property type="match status" value="1"/>
</dbReference>
<reference evidence="2 3" key="1">
    <citation type="submission" date="2019-12" db="EMBL/GenBank/DDBJ databases">
        <authorList>
            <person name="Alioto T."/>
            <person name="Alioto T."/>
            <person name="Gomez Garrido J."/>
        </authorList>
    </citation>
    <scope>NUCLEOTIDE SEQUENCE [LARGE SCALE GENOMIC DNA]</scope>
</reference>
<proteinExistence type="predicted"/>
<evidence type="ECO:0000313" key="3">
    <source>
        <dbReference type="Proteomes" id="UP000594638"/>
    </source>
</evidence>
<organism evidence="2 3">
    <name type="scientific">Olea europaea subsp. europaea</name>
    <dbReference type="NCBI Taxonomy" id="158383"/>
    <lineage>
        <taxon>Eukaryota</taxon>
        <taxon>Viridiplantae</taxon>
        <taxon>Streptophyta</taxon>
        <taxon>Embryophyta</taxon>
        <taxon>Tracheophyta</taxon>
        <taxon>Spermatophyta</taxon>
        <taxon>Magnoliopsida</taxon>
        <taxon>eudicotyledons</taxon>
        <taxon>Gunneridae</taxon>
        <taxon>Pentapetalae</taxon>
        <taxon>asterids</taxon>
        <taxon>lamiids</taxon>
        <taxon>Lamiales</taxon>
        <taxon>Oleaceae</taxon>
        <taxon>Oleeae</taxon>
        <taxon>Olea</taxon>
    </lineage>
</organism>
<accession>A0A8S0U8J4</accession>
<dbReference type="InterPro" id="IPR032675">
    <property type="entry name" value="LRR_dom_sf"/>
</dbReference>
<dbReference type="OrthoDB" id="1747797at2759"/>
<keyword evidence="3" id="KW-1185">Reference proteome</keyword>
<evidence type="ECO:0000259" key="1">
    <source>
        <dbReference type="Pfam" id="PF23247"/>
    </source>
</evidence>
<dbReference type="AlphaFoldDB" id="A0A8S0U8J4"/>
<dbReference type="InterPro" id="IPR057135">
    <property type="entry name" value="At4g27190-like_LRR"/>
</dbReference>